<evidence type="ECO:0000259" key="2">
    <source>
        <dbReference type="Pfam" id="PF14338"/>
    </source>
</evidence>
<feature type="domain" description="Restriction endonuclease type IV Mrr" evidence="1">
    <location>
        <begin position="164"/>
        <end position="281"/>
    </location>
</feature>
<comment type="caution">
    <text evidence="3">The sequence shown here is derived from an EMBL/GenBank/DDBJ whole genome shotgun (WGS) entry which is preliminary data.</text>
</comment>
<evidence type="ECO:0000259" key="1">
    <source>
        <dbReference type="Pfam" id="PF04471"/>
    </source>
</evidence>
<proteinExistence type="predicted"/>
<dbReference type="InterPro" id="IPR011856">
    <property type="entry name" value="tRNA_endonuc-like_dom_sf"/>
</dbReference>
<keyword evidence="3" id="KW-0540">Nuclease</keyword>
<dbReference type="SUPFAM" id="SSF52980">
    <property type="entry name" value="Restriction endonuclease-like"/>
    <property type="match status" value="1"/>
</dbReference>
<dbReference type="InterPro" id="IPR011335">
    <property type="entry name" value="Restrct_endonuc-II-like"/>
</dbReference>
<protein>
    <submittedName>
        <fullName evidence="3">Putative 5-methyladenine/5-methylcytosine-specific restriction endonuclease</fullName>
    </submittedName>
</protein>
<dbReference type="eggNOG" id="COG1715">
    <property type="taxonomic scope" value="Bacteria"/>
</dbReference>
<keyword evidence="3" id="KW-0255">Endonuclease</keyword>
<gene>
    <name evidence="3" type="primary">mrr</name>
    <name evidence="3" type="ORF">BN10_530022</name>
</gene>
<dbReference type="HOGENOM" id="CLU_063822_2_0_11"/>
<dbReference type="STRING" id="1193181.BN10_530022"/>
<accession>N0E368</accession>
<dbReference type="GO" id="GO:0015666">
    <property type="term" value="F:restriction endodeoxyribonuclease activity"/>
    <property type="evidence" value="ECO:0007669"/>
    <property type="project" value="TreeGrafter"/>
</dbReference>
<dbReference type="InterPro" id="IPR007560">
    <property type="entry name" value="Restrct_endonuc_IV_Mrr"/>
</dbReference>
<name>N0E368_9MICO</name>
<dbReference type="Pfam" id="PF04471">
    <property type="entry name" value="Mrr_cat"/>
    <property type="match status" value="1"/>
</dbReference>
<reference evidence="3 4" key="1">
    <citation type="journal article" date="2013" name="ISME J.">
        <title>A metabolic model for members of the genus Tetrasphaera involved in enhanced biological phosphorus removal.</title>
        <authorList>
            <person name="Kristiansen R."/>
            <person name="Nguyen H.T.T."/>
            <person name="Saunders A.M."/>
            <person name="Nielsen J.L."/>
            <person name="Wimmer R."/>
            <person name="Le V.Q."/>
            <person name="McIlroy S.J."/>
            <person name="Petrovski S."/>
            <person name="Seviour R.J."/>
            <person name="Calteau A."/>
            <person name="Nielsen K.L."/>
            <person name="Nielsen P.H."/>
        </authorList>
    </citation>
    <scope>NUCLEOTIDE SEQUENCE [LARGE SCALE GENOMIC DNA]</scope>
    <source>
        <strain evidence="3 4">Lp2</strain>
    </source>
</reference>
<dbReference type="EMBL" id="CAIZ01000123">
    <property type="protein sequence ID" value="CCH70206.1"/>
    <property type="molecule type" value="Genomic_DNA"/>
</dbReference>
<dbReference type="InterPro" id="IPR052906">
    <property type="entry name" value="Type_IV_Methyl-Rstrct_Enzyme"/>
</dbReference>
<dbReference type="RefSeq" id="WP_010850059.1">
    <property type="nucleotide sequence ID" value="NZ_HF570956.1"/>
</dbReference>
<dbReference type="PANTHER" id="PTHR30015">
    <property type="entry name" value="MRR RESTRICTION SYSTEM PROTEIN"/>
    <property type="match status" value="1"/>
</dbReference>
<dbReference type="Proteomes" id="UP000013167">
    <property type="component" value="Unassembled WGS sequence"/>
</dbReference>
<evidence type="ECO:0000313" key="4">
    <source>
        <dbReference type="Proteomes" id="UP000013167"/>
    </source>
</evidence>
<keyword evidence="4" id="KW-1185">Reference proteome</keyword>
<dbReference type="GO" id="GO:0009307">
    <property type="term" value="P:DNA restriction-modification system"/>
    <property type="evidence" value="ECO:0007669"/>
    <property type="project" value="InterPro"/>
</dbReference>
<dbReference type="PANTHER" id="PTHR30015:SF7">
    <property type="entry name" value="TYPE IV METHYL-DIRECTED RESTRICTION ENZYME ECOKMRR"/>
    <property type="match status" value="1"/>
</dbReference>
<evidence type="ECO:0000313" key="3">
    <source>
        <dbReference type="EMBL" id="CCH70206.1"/>
    </source>
</evidence>
<organism evidence="3 4">
    <name type="scientific">Phycicoccus elongatus Lp2</name>
    <dbReference type="NCBI Taxonomy" id="1193181"/>
    <lineage>
        <taxon>Bacteria</taxon>
        <taxon>Bacillati</taxon>
        <taxon>Actinomycetota</taxon>
        <taxon>Actinomycetes</taxon>
        <taxon>Micrococcales</taxon>
        <taxon>Intrasporangiaceae</taxon>
        <taxon>Phycicoccus</taxon>
    </lineage>
</organism>
<keyword evidence="3" id="KW-0378">Hydrolase</keyword>
<dbReference type="OrthoDB" id="9803736at2"/>
<feature type="domain" description="Restriction system protein Mrr-like N-terminal" evidence="2">
    <location>
        <begin position="7"/>
        <end position="91"/>
    </location>
</feature>
<dbReference type="InterPro" id="IPR025745">
    <property type="entry name" value="Mrr-like_N_dom"/>
</dbReference>
<dbReference type="GO" id="GO:0003677">
    <property type="term" value="F:DNA binding"/>
    <property type="evidence" value="ECO:0007669"/>
    <property type="project" value="InterPro"/>
</dbReference>
<sequence length="305" mass="33148">MSDMPTWEAFMTPTLRVLSDGVVRTRRDLRPLVGRECGLTEAQMKETLASGQPTYENRIGWGLSFLTNVGALARPTRGNYTITDAGRHLLEKFPDGVLERDIRALGEDPSAPIRPYVATATRKPGPAEAPAETSALTPIEQVQNGVERIHAEVAHELLQRLQDKDPAFFEEAVVELLVAMGYGGANGSGSVTQLTNDGGIDGVIDQDILGLSRVYIQAKRYARDNGVGRPDVQGFVGALHGRADSGVFMTTSYFSQGARDYVASSPTRIVLIDGKRLTDLMIQFGVGVQASETYTIVEIDEDFFA</sequence>
<dbReference type="Pfam" id="PF14338">
    <property type="entry name" value="Mrr_N"/>
    <property type="match status" value="1"/>
</dbReference>
<dbReference type="Gene3D" id="3.40.1350.10">
    <property type="match status" value="1"/>
</dbReference>
<dbReference type="AlphaFoldDB" id="N0E368"/>